<dbReference type="PANTHER" id="PTHR33164:SF43">
    <property type="entry name" value="HTH-TYPE TRANSCRIPTIONAL REPRESSOR YETL"/>
    <property type="match status" value="1"/>
</dbReference>
<dbReference type="Pfam" id="PF13463">
    <property type="entry name" value="HTH_27"/>
    <property type="match status" value="1"/>
</dbReference>
<comment type="caution">
    <text evidence="2">The sequence shown here is derived from an EMBL/GenBank/DDBJ whole genome shotgun (WGS) entry which is preliminary data.</text>
</comment>
<dbReference type="InterPro" id="IPR036388">
    <property type="entry name" value="WH-like_DNA-bd_sf"/>
</dbReference>
<organism evidence="2 3">
    <name type="scientific">Roseomonas populi</name>
    <dbReference type="NCBI Taxonomy" id="3121582"/>
    <lineage>
        <taxon>Bacteria</taxon>
        <taxon>Pseudomonadati</taxon>
        <taxon>Pseudomonadota</taxon>
        <taxon>Alphaproteobacteria</taxon>
        <taxon>Acetobacterales</taxon>
        <taxon>Roseomonadaceae</taxon>
        <taxon>Roseomonas</taxon>
    </lineage>
</organism>
<dbReference type="RefSeq" id="WP_257717443.1">
    <property type="nucleotide sequence ID" value="NZ_JANJOU010000016.1"/>
</dbReference>
<dbReference type="EMBL" id="JANJOU010000016">
    <property type="protein sequence ID" value="MCR0983777.1"/>
    <property type="molecule type" value="Genomic_DNA"/>
</dbReference>
<sequence>MTEPKRRRAATTGQKMEAGTVALTVSLPEMLQDGTDHAFRETVFGLVQALGYLQACRDAFGRAMGLTGSQFAVLVGVGHCQGENGTSIRAIADHVQMAATHVTTEVGRLLRRGLLLKRPNPEDRRGVLVSLSARGNRAVTEVAPFMRMVNDHLFAGYTAADIEALNRFVRRFHANGEAALAAIRGVESETPRRARRIV</sequence>
<protein>
    <submittedName>
        <fullName evidence="2">MarR family winged helix-turn-helix transcriptional regulator</fullName>
    </submittedName>
</protein>
<keyword evidence="3" id="KW-1185">Reference proteome</keyword>
<dbReference type="PROSITE" id="PS50995">
    <property type="entry name" value="HTH_MARR_2"/>
    <property type="match status" value="1"/>
</dbReference>
<dbReference type="SMART" id="SM00347">
    <property type="entry name" value="HTH_MARR"/>
    <property type="match status" value="1"/>
</dbReference>
<dbReference type="InterPro" id="IPR039422">
    <property type="entry name" value="MarR/SlyA-like"/>
</dbReference>
<evidence type="ECO:0000313" key="3">
    <source>
        <dbReference type="Proteomes" id="UP001524642"/>
    </source>
</evidence>
<dbReference type="PANTHER" id="PTHR33164">
    <property type="entry name" value="TRANSCRIPTIONAL REGULATOR, MARR FAMILY"/>
    <property type="match status" value="1"/>
</dbReference>
<dbReference type="SUPFAM" id="SSF46785">
    <property type="entry name" value="Winged helix' DNA-binding domain"/>
    <property type="match status" value="1"/>
</dbReference>
<dbReference type="InterPro" id="IPR036390">
    <property type="entry name" value="WH_DNA-bd_sf"/>
</dbReference>
<evidence type="ECO:0000313" key="2">
    <source>
        <dbReference type="EMBL" id="MCR0983777.1"/>
    </source>
</evidence>
<feature type="domain" description="HTH marR-type" evidence="1">
    <location>
        <begin position="36"/>
        <end position="174"/>
    </location>
</feature>
<gene>
    <name evidence="2" type="ORF">NRP21_17115</name>
</gene>
<proteinExistence type="predicted"/>
<dbReference type="Proteomes" id="UP001524642">
    <property type="component" value="Unassembled WGS sequence"/>
</dbReference>
<evidence type="ECO:0000259" key="1">
    <source>
        <dbReference type="PROSITE" id="PS50995"/>
    </source>
</evidence>
<name>A0ABT1X9G5_9PROT</name>
<accession>A0ABT1X9G5</accession>
<reference evidence="2 3" key="1">
    <citation type="submission" date="2022-06" db="EMBL/GenBank/DDBJ databases">
        <title>Roseomonas CN29.</title>
        <authorList>
            <person name="Cheng Y."/>
            <person name="He X."/>
        </authorList>
    </citation>
    <scope>NUCLEOTIDE SEQUENCE [LARGE SCALE GENOMIC DNA]</scope>
    <source>
        <strain evidence="2 3">CN29</strain>
    </source>
</reference>
<dbReference type="InterPro" id="IPR000835">
    <property type="entry name" value="HTH_MarR-typ"/>
</dbReference>
<dbReference type="Gene3D" id="1.10.10.10">
    <property type="entry name" value="Winged helix-like DNA-binding domain superfamily/Winged helix DNA-binding domain"/>
    <property type="match status" value="1"/>
</dbReference>